<accession>A0A2H3KVY1</accession>
<evidence type="ECO:0000313" key="5">
    <source>
        <dbReference type="Proteomes" id="UP000320773"/>
    </source>
</evidence>
<name>A0A2H3KVY1_9FLAO</name>
<evidence type="ECO:0000313" key="3">
    <source>
        <dbReference type="EMBL" id="TQM39660.1"/>
    </source>
</evidence>
<dbReference type="InterPro" id="IPR000182">
    <property type="entry name" value="GNAT_dom"/>
</dbReference>
<reference evidence="2 4" key="1">
    <citation type="submission" date="2017-09" db="EMBL/GenBank/DDBJ databases">
        <title>Whole genomes of Flavobacteriaceae.</title>
        <authorList>
            <person name="Stine C."/>
            <person name="Li C."/>
            <person name="Tadesse D."/>
        </authorList>
    </citation>
    <scope>NUCLEOTIDE SEQUENCE [LARGE SCALE GENOMIC DNA]</scope>
    <source>
        <strain evidence="2 4">ATCC 35036</strain>
    </source>
</reference>
<evidence type="ECO:0000313" key="4">
    <source>
        <dbReference type="Proteomes" id="UP000220828"/>
    </source>
</evidence>
<dbReference type="Gene3D" id="3.40.630.30">
    <property type="match status" value="1"/>
</dbReference>
<dbReference type="SUPFAM" id="SSF55729">
    <property type="entry name" value="Acyl-CoA N-acyltransferases (Nat)"/>
    <property type="match status" value="1"/>
</dbReference>
<dbReference type="OrthoDB" id="758560at2"/>
<dbReference type="Proteomes" id="UP000320773">
    <property type="component" value="Unassembled WGS sequence"/>
</dbReference>
<protein>
    <submittedName>
        <fullName evidence="3">Acetyltransferase (GNAT) family protein</fullName>
    </submittedName>
    <submittedName>
        <fullName evidence="2">N-acetyltransferase</fullName>
    </submittedName>
</protein>
<evidence type="ECO:0000313" key="2">
    <source>
        <dbReference type="EMBL" id="PDS24787.1"/>
    </source>
</evidence>
<dbReference type="InterPro" id="IPR016181">
    <property type="entry name" value="Acyl_CoA_acyltransferase"/>
</dbReference>
<dbReference type="CDD" id="cd04301">
    <property type="entry name" value="NAT_SF"/>
    <property type="match status" value="1"/>
</dbReference>
<gene>
    <name evidence="2" type="ORF">B0A77_06985</name>
    <name evidence="3" type="ORF">BC670_0478</name>
</gene>
<dbReference type="RefSeq" id="WP_014083516.1">
    <property type="nucleotide sequence ID" value="NZ_CBCSFI010000003.1"/>
</dbReference>
<evidence type="ECO:0000259" key="1">
    <source>
        <dbReference type="PROSITE" id="PS51186"/>
    </source>
</evidence>
<dbReference type="GO" id="GO:0016747">
    <property type="term" value="F:acyltransferase activity, transferring groups other than amino-acyl groups"/>
    <property type="evidence" value="ECO:0007669"/>
    <property type="project" value="InterPro"/>
</dbReference>
<comment type="caution">
    <text evidence="2">The sequence shown here is derived from an EMBL/GenBank/DDBJ whole genome shotgun (WGS) entry which is preliminary data.</text>
</comment>
<dbReference type="PROSITE" id="PS51186">
    <property type="entry name" value="GNAT"/>
    <property type="match status" value="1"/>
</dbReference>
<keyword evidence="2" id="KW-0808">Transferase</keyword>
<dbReference type="EMBL" id="VFPJ01000001">
    <property type="protein sequence ID" value="TQM39660.1"/>
    <property type="molecule type" value="Genomic_DNA"/>
</dbReference>
<dbReference type="Pfam" id="PF00583">
    <property type="entry name" value="Acetyltransf_1"/>
    <property type="match status" value="1"/>
</dbReference>
<organism evidence="2 4">
    <name type="scientific">Flavobacterium branchiophilum</name>
    <dbReference type="NCBI Taxonomy" id="55197"/>
    <lineage>
        <taxon>Bacteria</taxon>
        <taxon>Pseudomonadati</taxon>
        <taxon>Bacteroidota</taxon>
        <taxon>Flavobacteriia</taxon>
        <taxon>Flavobacteriales</taxon>
        <taxon>Flavobacteriaceae</taxon>
        <taxon>Flavobacterium</taxon>
    </lineage>
</organism>
<sequence length="168" mass="19708">MKILNANANDLQLIFQFYDFAVAYQKQIFNKHWQGFDVDMIQNEINESRIFKIIENDSTICIFSITYNDAEIWDEKDDIPSIYLHRIVTHPEHHGKHLVKLITNWAINRAKENNISCVRLDTWGDNDKLNAYYQKCGYKLIGYKEINANSSLPKHYDAVVLSLLEIVI</sequence>
<feature type="domain" description="N-acetyltransferase" evidence="1">
    <location>
        <begin position="1"/>
        <end position="159"/>
    </location>
</feature>
<dbReference type="EMBL" id="PCMW01000036">
    <property type="protein sequence ID" value="PDS24787.1"/>
    <property type="molecule type" value="Genomic_DNA"/>
</dbReference>
<reference evidence="3 5" key="2">
    <citation type="submission" date="2019-06" db="EMBL/GenBank/DDBJ databases">
        <title>Genomic Encyclopedia of Archaeal and Bacterial Type Strains, Phase II (KMG-II): from individual species to whole genera.</title>
        <authorList>
            <person name="Goeker M."/>
        </authorList>
    </citation>
    <scope>NUCLEOTIDE SEQUENCE [LARGE SCALE GENOMIC DNA]</scope>
    <source>
        <strain evidence="3 5">DSM 24789</strain>
    </source>
</reference>
<dbReference type="AlphaFoldDB" id="A0A2H3KVY1"/>
<dbReference type="Proteomes" id="UP000220828">
    <property type="component" value="Unassembled WGS sequence"/>
</dbReference>
<proteinExistence type="predicted"/>